<dbReference type="Pfam" id="PF08281">
    <property type="entry name" value="Sigma70_r4_2"/>
    <property type="match status" value="1"/>
</dbReference>
<feature type="domain" description="RNA polymerase sigma-70 region 2" evidence="6">
    <location>
        <begin position="37"/>
        <end position="105"/>
    </location>
</feature>
<evidence type="ECO:0000256" key="3">
    <source>
        <dbReference type="ARBA" id="ARBA00023082"/>
    </source>
</evidence>
<keyword evidence="3" id="KW-0731">Sigma factor</keyword>
<comment type="similarity">
    <text evidence="1">Belongs to the sigma-70 factor family. ECF subfamily.</text>
</comment>
<dbReference type="InterPro" id="IPR013325">
    <property type="entry name" value="RNA_pol_sigma_r2"/>
</dbReference>
<dbReference type="InterPro" id="IPR007627">
    <property type="entry name" value="RNA_pol_sigma70_r2"/>
</dbReference>
<name>A0ABT2H543_9MICO</name>
<keyword evidence="9" id="KW-1185">Reference proteome</keyword>
<comment type="caution">
    <text evidence="8">The sequence shown here is derived from an EMBL/GenBank/DDBJ whole genome shotgun (WGS) entry which is preliminary data.</text>
</comment>
<dbReference type="Pfam" id="PF04542">
    <property type="entry name" value="Sigma70_r2"/>
    <property type="match status" value="1"/>
</dbReference>
<dbReference type="SUPFAM" id="SSF88659">
    <property type="entry name" value="Sigma3 and sigma4 domains of RNA polymerase sigma factors"/>
    <property type="match status" value="1"/>
</dbReference>
<evidence type="ECO:0000256" key="1">
    <source>
        <dbReference type="ARBA" id="ARBA00010641"/>
    </source>
</evidence>
<proteinExistence type="inferred from homology"/>
<feature type="domain" description="RNA polymerase sigma factor 70 region 4 type 2" evidence="7">
    <location>
        <begin position="128"/>
        <end position="180"/>
    </location>
</feature>
<dbReference type="PANTHER" id="PTHR43133:SF8">
    <property type="entry name" value="RNA POLYMERASE SIGMA FACTOR HI_1459-RELATED"/>
    <property type="match status" value="1"/>
</dbReference>
<dbReference type="Gene3D" id="1.10.10.10">
    <property type="entry name" value="Winged helix-like DNA-binding domain superfamily/Winged helix DNA-binding domain"/>
    <property type="match status" value="1"/>
</dbReference>
<sequence length="189" mass="21013">MSEGVFMGRTDARDAALLDSALVDAAGSGDDRALSALYDRHSPAVARYAWALAENRHDAEELLQDTFVTLWRSARRIRLVDSSVLPWLLVTCRNHALNQRRKSSRHRSVPLPDDLGAIDHSDAAEQLRWVMAEIGCLDPVDRQVCQLCLIEGRPYDEVAATLGTSVGAVKQRVARARARLRKVVIDDEN</sequence>
<accession>A0ABT2H543</accession>
<keyword evidence="4" id="KW-0238">DNA-binding</keyword>
<dbReference type="InterPro" id="IPR039425">
    <property type="entry name" value="RNA_pol_sigma-70-like"/>
</dbReference>
<dbReference type="SUPFAM" id="SSF88946">
    <property type="entry name" value="Sigma2 domain of RNA polymerase sigma factors"/>
    <property type="match status" value="1"/>
</dbReference>
<dbReference type="RefSeq" id="WP_259539954.1">
    <property type="nucleotide sequence ID" value="NZ_JANLCJ010000005.1"/>
</dbReference>
<dbReference type="Gene3D" id="1.10.1740.10">
    <property type="match status" value="1"/>
</dbReference>
<protein>
    <submittedName>
        <fullName evidence="8">RNA polymerase sigma factor</fullName>
    </submittedName>
</protein>
<dbReference type="InterPro" id="IPR036388">
    <property type="entry name" value="WH-like_DNA-bd_sf"/>
</dbReference>
<dbReference type="InterPro" id="IPR013324">
    <property type="entry name" value="RNA_pol_sigma_r3/r4-like"/>
</dbReference>
<evidence type="ECO:0000259" key="6">
    <source>
        <dbReference type="Pfam" id="PF04542"/>
    </source>
</evidence>
<evidence type="ECO:0000256" key="4">
    <source>
        <dbReference type="ARBA" id="ARBA00023125"/>
    </source>
</evidence>
<evidence type="ECO:0000256" key="2">
    <source>
        <dbReference type="ARBA" id="ARBA00023015"/>
    </source>
</evidence>
<gene>
    <name evidence="8" type="ORF">N1032_14970</name>
</gene>
<evidence type="ECO:0000313" key="8">
    <source>
        <dbReference type="EMBL" id="MCS5735046.1"/>
    </source>
</evidence>
<evidence type="ECO:0000256" key="5">
    <source>
        <dbReference type="ARBA" id="ARBA00023163"/>
    </source>
</evidence>
<keyword evidence="2" id="KW-0805">Transcription regulation</keyword>
<evidence type="ECO:0000259" key="7">
    <source>
        <dbReference type="Pfam" id="PF08281"/>
    </source>
</evidence>
<organism evidence="8 9">
    <name type="scientific">Herbiconiux daphne</name>
    <dbReference type="NCBI Taxonomy" id="2970914"/>
    <lineage>
        <taxon>Bacteria</taxon>
        <taxon>Bacillati</taxon>
        <taxon>Actinomycetota</taxon>
        <taxon>Actinomycetes</taxon>
        <taxon>Micrococcales</taxon>
        <taxon>Microbacteriaceae</taxon>
        <taxon>Herbiconiux</taxon>
    </lineage>
</organism>
<dbReference type="EMBL" id="JANLCJ010000005">
    <property type="protein sequence ID" value="MCS5735046.1"/>
    <property type="molecule type" value="Genomic_DNA"/>
</dbReference>
<dbReference type="InterPro" id="IPR014284">
    <property type="entry name" value="RNA_pol_sigma-70_dom"/>
</dbReference>
<evidence type="ECO:0000313" key="9">
    <source>
        <dbReference type="Proteomes" id="UP001165586"/>
    </source>
</evidence>
<reference evidence="8" key="1">
    <citation type="submission" date="2022-08" db="EMBL/GenBank/DDBJ databases">
        <authorList>
            <person name="Deng Y."/>
            <person name="Han X.-F."/>
            <person name="Zhang Y.-Q."/>
        </authorList>
    </citation>
    <scope>NUCLEOTIDE SEQUENCE</scope>
    <source>
        <strain evidence="8">CPCC 203386</strain>
    </source>
</reference>
<dbReference type="NCBIfam" id="TIGR02937">
    <property type="entry name" value="sigma70-ECF"/>
    <property type="match status" value="1"/>
</dbReference>
<keyword evidence="5" id="KW-0804">Transcription</keyword>
<dbReference type="InterPro" id="IPR013249">
    <property type="entry name" value="RNA_pol_sigma70_r4_t2"/>
</dbReference>
<dbReference type="PANTHER" id="PTHR43133">
    <property type="entry name" value="RNA POLYMERASE ECF-TYPE SIGMA FACTO"/>
    <property type="match status" value="1"/>
</dbReference>
<dbReference type="Proteomes" id="UP001165586">
    <property type="component" value="Unassembled WGS sequence"/>
</dbReference>